<dbReference type="SUPFAM" id="SSF53822">
    <property type="entry name" value="Periplasmic binding protein-like I"/>
    <property type="match status" value="1"/>
</dbReference>
<keyword evidence="4" id="KW-0812">Transmembrane</keyword>
<sequence length="328" mass="35940">MSTQRALWIVSAITFMFLLYLIGTFAQINEQIHGFSILKKNTNLAVPKYHFVLVTQQYDNPYYRSIEKGARIAADREHVDIEYAGPLRSDPAEQMKLIDKAINSDVDGIITQGLSGKEFAALMEKAANTGIQVVTVDTDAPGSKRLSYVGTDNYSAGKLIGNQLAATIKESGNIAIITGSNDESQKERVQGILDAVKLYKNIHVAAIRLSQFSRIQAAAEVQTILNQTKNLTAIVGTSAYDGLGIYDALRNNKNTTCKIFGFDDLPDTIDLLRKGKITAIAVQEPKLMGEIAVEQLVAKIHGKVPPKVTQLESYVITADSLKFLGDFK</sequence>
<dbReference type="InterPro" id="IPR028082">
    <property type="entry name" value="Peripla_BP_I"/>
</dbReference>
<evidence type="ECO:0000256" key="1">
    <source>
        <dbReference type="ARBA" id="ARBA00004196"/>
    </source>
</evidence>
<reference evidence="6" key="1">
    <citation type="submission" date="2021-12" db="EMBL/GenBank/DDBJ databases">
        <title>Alicyclobacillaceae gen. nov., sp. nov., isolated from chalcocite enrichment system.</title>
        <authorList>
            <person name="Jiang Z."/>
        </authorList>
    </citation>
    <scope>NUCLEOTIDE SEQUENCE</scope>
    <source>
        <strain evidence="6">MYW30-H2</strain>
    </source>
</reference>
<dbReference type="PANTHER" id="PTHR46847">
    <property type="entry name" value="D-ALLOSE-BINDING PERIPLASMIC PROTEIN-RELATED"/>
    <property type="match status" value="1"/>
</dbReference>
<dbReference type="Gene3D" id="3.40.50.2300">
    <property type="match status" value="2"/>
</dbReference>
<dbReference type="RefSeq" id="WP_347437630.1">
    <property type="nucleotide sequence ID" value="NZ_CP089291.1"/>
</dbReference>
<dbReference type="EMBL" id="CP089291">
    <property type="protein sequence ID" value="UOF90935.1"/>
    <property type="molecule type" value="Genomic_DNA"/>
</dbReference>
<keyword evidence="3" id="KW-0732">Signal</keyword>
<keyword evidence="4" id="KW-0472">Membrane</keyword>
<proteinExistence type="inferred from homology"/>
<feature type="domain" description="Periplasmic binding protein" evidence="5">
    <location>
        <begin position="51"/>
        <end position="303"/>
    </location>
</feature>
<evidence type="ECO:0000313" key="6">
    <source>
        <dbReference type="EMBL" id="UOF90935.1"/>
    </source>
</evidence>
<comment type="subcellular location">
    <subcellularLocation>
        <location evidence="1">Cell envelope</location>
    </subcellularLocation>
</comment>
<accession>A0ABY4CKF4</accession>
<evidence type="ECO:0000256" key="2">
    <source>
        <dbReference type="ARBA" id="ARBA00007639"/>
    </source>
</evidence>
<feature type="transmembrane region" description="Helical" evidence="4">
    <location>
        <begin position="6"/>
        <end position="26"/>
    </location>
</feature>
<gene>
    <name evidence="6" type="ORF">LSG31_01200</name>
</gene>
<organism evidence="6 7">
    <name type="scientific">Fodinisporobacter ferrooxydans</name>
    <dbReference type="NCBI Taxonomy" id="2901836"/>
    <lineage>
        <taxon>Bacteria</taxon>
        <taxon>Bacillati</taxon>
        <taxon>Bacillota</taxon>
        <taxon>Bacilli</taxon>
        <taxon>Bacillales</taxon>
        <taxon>Alicyclobacillaceae</taxon>
        <taxon>Fodinisporobacter</taxon>
    </lineage>
</organism>
<keyword evidence="4" id="KW-1133">Transmembrane helix</keyword>
<dbReference type="PANTHER" id="PTHR46847:SF1">
    <property type="entry name" value="D-ALLOSE-BINDING PERIPLASMIC PROTEIN-RELATED"/>
    <property type="match status" value="1"/>
</dbReference>
<dbReference type="InterPro" id="IPR025997">
    <property type="entry name" value="SBP_2_dom"/>
</dbReference>
<evidence type="ECO:0000256" key="3">
    <source>
        <dbReference type="ARBA" id="ARBA00022729"/>
    </source>
</evidence>
<evidence type="ECO:0000259" key="5">
    <source>
        <dbReference type="Pfam" id="PF13407"/>
    </source>
</evidence>
<protein>
    <submittedName>
        <fullName evidence="6">Substrate-binding domain-containing protein</fullName>
    </submittedName>
</protein>
<evidence type="ECO:0000256" key="4">
    <source>
        <dbReference type="SAM" id="Phobius"/>
    </source>
</evidence>
<evidence type="ECO:0000313" key="7">
    <source>
        <dbReference type="Proteomes" id="UP000830167"/>
    </source>
</evidence>
<comment type="similarity">
    <text evidence="2">Belongs to the bacterial solute-binding protein 2 family.</text>
</comment>
<dbReference type="Pfam" id="PF13407">
    <property type="entry name" value="Peripla_BP_4"/>
    <property type="match status" value="1"/>
</dbReference>
<name>A0ABY4CKF4_9BACL</name>
<dbReference type="Proteomes" id="UP000830167">
    <property type="component" value="Chromosome"/>
</dbReference>
<keyword evidence="7" id="KW-1185">Reference proteome</keyword>